<name>L0A3M8_DEIPD</name>
<protein>
    <submittedName>
        <fullName evidence="1">Uncharacterized protein</fullName>
    </submittedName>
</protein>
<dbReference type="RefSeq" id="WP_015235900.1">
    <property type="nucleotide sequence ID" value="NC_019793.1"/>
</dbReference>
<sequence length="63" mass="7070">MQEFDAKDVLKKLQAICRDYDVEFDGWGSITDRHGTPLLEDLMVSPDEATAIDSQNARSEIAL</sequence>
<dbReference type="PATRIC" id="fig|937777.3.peg.2109"/>
<organism evidence="1 2">
    <name type="scientific">Deinococcus peraridilitoris (strain DSM 19664 / LMG 22246 / CIP 109416 / KR-200)</name>
    <dbReference type="NCBI Taxonomy" id="937777"/>
    <lineage>
        <taxon>Bacteria</taxon>
        <taxon>Thermotogati</taxon>
        <taxon>Deinococcota</taxon>
        <taxon>Deinococci</taxon>
        <taxon>Deinococcales</taxon>
        <taxon>Deinococcaceae</taxon>
        <taxon>Deinococcus</taxon>
    </lineage>
</organism>
<keyword evidence="2" id="KW-1185">Reference proteome</keyword>
<dbReference type="KEGG" id="dpd:Deipe_2100"/>
<reference evidence="2" key="1">
    <citation type="submission" date="2012-03" db="EMBL/GenBank/DDBJ databases">
        <title>Complete sequence of chromosome of Deinococcus peraridilitoris DSM 19664.</title>
        <authorList>
            <person name="Lucas S."/>
            <person name="Copeland A."/>
            <person name="Lapidus A."/>
            <person name="Glavina del Rio T."/>
            <person name="Dalin E."/>
            <person name="Tice H."/>
            <person name="Bruce D."/>
            <person name="Goodwin L."/>
            <person name="Pitluck S."/>
            <person name="Peters L."/>
            <person name="Mikhailova N."/>
            <person name="Lu M."/>
            <person name="Kyrpides N."/>
            <person name="Mavromatis K."/>
            <person name="Ivanova N."/>
            <person name="Brettin T."/>
            <person name="Detter J.C."/>
            <person name="Han C."/>
            <person name="Larimer F."/>
            <person name="Land M."/>
            <person name="Hauser L."/>
            <person name="Markowitz V."/>
            <person name="Cheng J.-F."/>
            <person name="Hugenholtz P."/>
            <person name="Woyke T."/>
            <person name="Wu D."/>
            <person name="Pukall R."/>
            <person name="Steenblock K."/>
            <person name="Brambilla E."/>
            <person name="Klenk H.-P."/>
            <person name="Eisen J.A."/>
        </authorList>
    </citation>
    <scope>NUCLEOTIDE SEQUENCE [LARGE SCALE GENOMIC DNA]</scope>
    <source>
        <strain evidence="2">DSM 19664 / LMG 22246 / CIP 109416 / KR-200</strain>
    </source>
</reference>
<dbReference type="Proteomes" id="UP000010467">
    <property type="component" value="Chromosome"/>
</dbReference>
<evidence type="ECO:0000313" key="1">
    <source>
        <dbReference type="EMBL" id="AFZ67595.1"/>
    </source>
</evidence>
<dbReference type="HOGENOM" id="CLU_2878423_0_0_0"/>
<accession>L0A3M8</accession>
<gene>
    <name evidence="1" type="ordered locus">Deipe_2100</name>
</gene>
<dbReference type="AlphaFoldDB" id="L0A3M8"/>
<evidence type="ECO:0000313" key="2">
    <source>
        <dbReference type="Proteomes" id="UP000010467"/>
    </source>
</evidence>
<dbReference type="EMBL" id="CP003382">
    <property type="protein sequence ID" value="AFZ67595.1"/>
    <property type="molecule type" value="Genomic_DNA"/>
</dbReference>
<dbReference type="STRING" id="937777.Deipe_2100"/>
<proteinExistence type="predicted"/>